<evidence type="ECO:0000313" key="5">
    <source>
        <dbReference type="Proteomes" id="UP000734854"/>
    </source>
</evidence>
<name>A0A8J5I4C1_ZINOF</name>
<feature type="compositionally biased region" description="Acidic residues" evidence="3">
    <location>
        <begin position="174"/>
        <end position="185"/>
    </location>
</feature>
<dbReference type="Proteomes" id="UP000734854">
    <property type="component" value="Unassembled WGS sequence"/>
</dbReference>
<evidence type="ECO:0000256" key="2">
    <source>
        <dbReference type="ARBA" id="ARBA00023242"/>
    </source>
</evidence>
<dbReference type="PANTHER" id="PTHR33172:SF91">
    <property type="entry name" value="PROTEIN OXIDATIVE STRESS 3 LIKE 5"/>
    <property type="match status" value="1"/>
</dbReference>
<feature type="compositionally biased region" description="Low complexity" evidence="3">
    <location>
        <begin position="59"/>
        <end position="74"/>
    </location>
</feature>
<evidence type="ECO:0000313" key="4">
    <source>
        <dbReference type="EMBL" id="KAG6528306.1"/>
    </source>
</evidence>
<reference evidence="4 5" key="1">
    <citation type="submission" date="2020-08" db="EMBL/GenBank/DDBJ databases">
        <title>Plant Genome Project.</title>
        <authorList>
            <person name="Zhang R.-G."/>
        </authorList>
    </citation>
    <scope>NUCLEOTIDE SEQUENCE [LARGE SCALE GENOMIC DNA]</scope>
    <source>
        <tissue evidence="4">Rhizome</tissue>
    </source>
</reference>
<accession>A0A8J5I4C1</accession>
<keyword evidence="2" id="KW-0539">Nucleus</keyword>
<dbReference type="PANTHER" id="PTHR33172">
    <property type="entry name" value="OS08G0516900 PROTEIN"/>
    <property type="match status" value="1"/>
</dbReference>
<feature type="compositionally biased region" description="Acidic residues" evidence="3">
    <location>
        <begin position="40"/>
        <end position="58"/>
    </location>
</feature>
<comment type="subcellular location">
    <subcellularLocation>
        <location evidence="1">Nucleus</location>
    </subcellularLocation>
</comment>
<feature type="region of interest" description="Disordered" evidence="3">
    <location>
        <begin position="33"/>
        <end position="88"/>
    </location>
</feature>
<dbReference type="OrthoDB" id="696276at2759"/>
<feature type="region of interest" description="Disordered" evidence="3">
    <location>
        <begin position="174"/>
        <end position="224"/>
    </location>
</feature>
<dbReference type="GO" id="GO:0005634">
    <property type="term" value="C:nucleus"/>
    <property type="evidence" value="ECO:0007669"/>
    <property type="project" value="UniProtKB-SubCell"/>
</dbReference>
<protein>
    <submittedName>
        <fullName evidence="4">Uncharacterized protein</fullName>
    </submittedName>
</protein>
<organism evidence="4 5">
    <name type="scientific">Zingiber officinale</name>
    <name type="common">Ginger</name>
    <name type="synonym">Amomum zingiber</name>
    <dbReference type="NCBI Taxonomy" id="94328"/>
    <lineage>
        <taxon>Eukaryota</taxon>
        <taxon>Viridiplantae</taxon>
        <taxon>Streptophyta</taxon>
        <taxon>Embryophyta</taxon>
        <taxon>Tracheophyta</taxon>
        <taxon>Spermatophyta</taxon>
        <taxon>Magnoliopsida</taxon>
        <taxon>Liliopsida</taxon>
        <taxon>Zingiberales</taxon>
        <taxon>Zingiberaceae</taxon>
        <taxon>Zingiber</taxon>
    </lineage>
</organism>
<proteinExistence type="predicted"/>
<dbReference type="InterPro" id="IPR051992">
    <property type="entry name" value="OxStress_Response_Reg"/>
</dbReference>
<gene>
    <name evidence="4" type="ORF">ZIOFF_010458</name>
</gene>
<evidence type="ECO:0000256" key="3">
    <source>
        <dbReference type="SAM" id="MobiDB-lite"/>
    </source>
</evidence>
<evidence type="ECO:0000256" key="1">
    <source>
        <dbReference type="ARBA" id="ARBA00004123"/>
    </source>
</evidence>
<comment type="caution">
    <text evidence="4">The sequence shown here is derived from an EMBL/GenBank/DDBJ whole genome shotgun (WGS) entry which is preliminary data.</text>
</comment>
<dbReference type="AlphaFoldDB" id="A0A8J5I4C1"/>
<keyword evidence="5" id="KW-1185">Reference proteome</keyword>
<sequence>MSPLVFPTVNLKDRVSSLPVYFHGGEAEPVVAMRKQGEFGLDEEAAAGEGEEEEEEEASSSIGSASSSSSGSAQGEEEEVESKRKAGTLGSLDSLEDALPVKRGLSNFFTGKSKSFASLVDVAGACANDVAKPENPLNKRRRVLMMSKMRRASYTSFLCPALPPLLSLAHAVEEADEEGEEEEEEEHKGGVLGPFPLLAGGGLVGKRPFRSPRSFSLSDLQRHA</sequence>
<dbReference type="GO" id="GO:0006950">
    <property type="term" value="P:response to stress"/>
    <property type="evidence" value="ECO:0007669"/>
    <property type="project" value="UniProtKB-ARBA"/>
</dbReference>
<dbReference type="EMBL" id="JACMSC010000003">
    <property type="protein sequence ID" value="KAG6528306.1"/>
    <property type="molecule type" value="Genomic_DNA"/>
</dbReference>